<evidence type="ECO:0000256" key="1">
    <source>
        <dbReference type="SAM" id="MobiDB-lite"/>
    </source>
</evidence>
<name>A0A914XK38_9BILA</name>
<protein>
    <submittedName>
        <fullName evidence="3">Uncharacterized protein</fullName>
    </submittedName>
</protein>
<dbReference type="WBParaSite" id="PSAMB.scaffold8802size5760.g31813.t1">
    <property type="protein sequence ID" value="PSAMB.scaffold8802size5760.g31813.t1"/>
    <property type="gene ID" value="PSAMB.scaffold8802size5760.g31813"/>
</dbReference>
<evidence type="ECO:0000313" key="2">
    <source>
        <dbReference type="Proteomes" id="UP000887566"/>
    </source>
</evidence>
<feature type="region of interest" description="Disordered" evidence="1">
    <location>
        <begin position="1"/>
        <end position="22"/>
    </location>
</feature>
<organism evidence="2 3">
    <name type="scientific">Plectus sambesii</name>
    <dbReference type="NCBI Taxonomy" id="2011161"/>
    <lineage>
        <taxon>Eukaryota</taxon>
        <taxon>Metazoa</taxon>
        <taxon>Ecdysozoa</taxon>
        <taxon>Nematoda</taxon>
        <taxon>Chromadorea</taxon>
        <taxon>Plectida</taxon>
        <taxon>Plectina</taxon>
        <taxon>Plectoidea</taxon>
        <taxon>Plectidae</taxon>
        <taxon>Plectus</taxon>
    </lineage>
</organism>
<keyword evidence="2" id="KW-1185">Reference proteome</keyword>
<feature type="region of interest" description="Disordered" evidence="1">
    <location>
        <begin position="43"/>
        <end position="81"/>
    </location>
</feature>
<dbReference type="Proteomes" id="UP000887566">
    <property type="component" value="Unplaced"/>
</dbReference>
<sequence length="115" mass="12054">MQAAKNNKIHIGEQPIRKQQNRYAVCSRSRPISVFTSTVISRWTGSHSGGSGHDSDSAPSDAAAFAAGASLPSPSRAPQRRRNLSIGVIIRSAAHSGGIQRSALLPTSLAHSVLA</sequence>
<dbReference type="AlphaFoldDB" id="A0A914XK38"/>
<evidence type="ECO:0000313" key="3">
    <source>
        <dbReference type="WBParaSite" id="PSAMB.scaffold8802size5760.g31813.t1"/>
    </source>
</evidence>
<proteinExistence type="predicted"/>
<accession>A0A914XK38</accession>
<feature type="compositionally biased region" description="Low complexity" evidence="1">
    <location>
        <begin position="57"/>
        <end position="74"/>
    </location>
</feature>
<reference evidence="3" key="1">
    <citation type="submission" date="2022-11" db="UniProtKB">
        <authorList>
            <consortium name="WormBaseParasite"/>
        </authorList>
    </citation>
    <scope>IDENTIFICATION</scope>
</reference>